<evidence type="ECO:0000259" key="7">
    <source>
        <dbReference type="PROSITE" id="PS50835"/>
    </source>
</evidence>
<feature type="transmembrane region" description="Helical" evidence="6">
    <location>
        <begin position="1195"/>
        <end position="1218"/>
    </location>
</feature>
<keyword evidence="2 6" id="KW-0472">Membrane</keyword>
<dbReference type="SMART" id="SM00409">
    <property type="entry name" value="IG"/>
    <property type="match status" value="4"/>
</dbReference>
<dbReference type="InterPro" id="IPR003961">
    <property type="entry name" value="FN3_dom"/>
</dbReference>
<dbReference type="Gene3D" id="2.60.40.10">
    <property type="entry name" value="Immunoglobulins"/>
    <property type="match status" value="7"/>
</dbReference>
<keyword evidence="5" id="KW-0393">Immunoglobulin domain</keyword>
<dbReference type="Pfam" id="PF13927">
    <property type="entry name" value="Ig_3"/>
    <property type="match status" value="1"/>
</dbReference>
<dbReference type="EMBL" id="KL250510">
    <property type="protein sequence ID" value="KGB32620.1"/>
    <property type="molecule type" value="Genomic_DNA"/>
</dbReference>
<organism evidence="9">
    <name type="scientific">Schistosoma haematobium</name>
    <name type="common">Blood fluke</name>
    <dbReference type="NCBI Taxonomy" id="6185"/>
    <lineage>
        <taxon>Eukaryota</taxon>
        <taxon>Metazoa</taxon>
        <taxon>Spiralia</taxon>
        <taxon>Lophotrochozoa</taxon>
        <taxon>Platyhelminthes</taxon>
        <taxon>Trematoda</taxon>
        <taxon>Digenea</taxon>
        <taxon>Strigeidida</taxon>
        <taxon>Schistosomatoidea</taxon>
        <taxon>Schistosomatidae</taxon>
        <taxon>Schistosoma</taxon>
    </lineage>
</organism>
<keyword evidence="6" id="KW-1133">Transmembrane helix</keyword>
<comment type="subcellular location">
    <subcellularLocation>
        <location evidence="1">Membrane</location>
        <topology evidence="1">Single-pass type I membrane protein</topology>
    </subcellularLocation>
</comment>
<feature type="domain" description="Fibronectin type-III" evidence="8">
    <location>
        <begin position="865"/>
        <end position="969"/>
    </location>
</feature>
<dbReference type="GO" id="GO:0005886">
    <property type="term" value="C:plasma membrane"/>
    <property type="evidence" value="ECO:0007669"/>
    <property type="project" value="TreeGrafter"/>
</dbReference>
<keyword evidence="3" id="KW-1015">Disulfide bond</keyword>
<dbReference type="SMART" id="SM00408">
    <property type="entry name" value="IGc2"/>
    <property type="match status" value="3"/>
</dbReference>
<evidence type="ECO:0000256" key="6">
    <source>
        <dbReference type="SAM" id="Phobius"/>
    </source>
</evidence>
<dbReference type="Pfam" id="PF00041">
    <property type="entry name" value="fn3"/>
    <property type="match status" value="1"/>
</dbReference>
<dbReference type="SMART" id="SM00060">
    <property type="entry name" value="FN3"/>
    <property type="match status" value="1"/>
</dbReference>
<keyword evidence="6" id="KW-0812">Transmembrane</keyword>
<evidence type="ECO:0000256" key="4">
    <source>
        <dbReference type="ARBA" id="ARBA00023180"/>
    </source>
</evidence>
<dbReference type="CDD" id="cd00063">
    <property type="entry name" value="FN3"/>
    <property type="match status" value="1"/>
</dbReference>
<dbReference type="InterPro" id="IPR007110">
    <property type="entry name" value="Ig-like_dom"/>
</dbReference>
<gene>
    <name evidence="9" type="ORF">MS3_00745</name>
</gene>
<dbReference type="PANTHER" id="PTHR11640">
    <property type="entry name" value="NEPHRIN"/>
    <property type="match status" value="1"/>
</dbReference>
<dbReference type="InterPro" id="IPR036179">
    <property type="entry name" value="Ig-like_dom_sf"/>
</dbReference>
<evidence type="ECO:0000256" key="5">
    <source>
        <dbReference type="ARBA" id="ARBA00023319"/>
    </source>
</evidence>
<name>A0A094ZE44_SCHHA</name>
<evidence type="ECO:0000313" key="9">
    <source>
        <dbReference type="EMBL" id="KGB32620.1"/>
    </source>
</evidence>
<dbReference type="PANTHER" id="PTHR11640:SF158">
    <property type="entry name" value="V-SET AND IMMUNOGLOBULIN DOMAIN-CONTAINING PROTEIN 10-LIKE 2"/>
    <property type="match status" value="1"/>
</dbReference>
<evidence type="ECO:0000256" key="2">
    <source>
        <dbReference type="ARBA" id="ARBA00023136"/>
    </source>
</evidence>
<protein>
    <submittedName>
        <fullName evidence="9">Hemicentin-2</fullName>
    </submittedName>
</protein>
<feature type="domain" description="Ig-like" evidence="7">
    <location>
        <begin position="275"/>
        <end position="367"/>
    </location>
</feature>
<dbReference type="STRING" id="6185.A0A094ZE44"/>
<dbReference type="SUPFAM" id="SSF49265">
    <property type="entry name" value="Fibronectin type III"/>
    <property type="match status" value="1"/>
</dbReference>
<dbReference type="InterPro" id="IPR003598">
    <property type="entry name" value="Ig_sub2"/>
</dbReference>
<evidence type="ECO:0000256" key="1">
    <source>
        <dbReference type="ARBA" id="ARBA00004479"/>
    </source>
</evidence>
<dbReference type="InterPro" id="IPR003599">
    <property type="entry name" value="Ig_sub"/>
</dbReference>
<feature type="domain" description="Ig-like" evidence="7">
    <location>
        <begin position="135"/>
        <end position="270"/>
    </location>
</feature>
<dbReference type="SMART" id="SM00406">
    <property type="entry name" value="IGv"/>
    <property type="match status" value="1"/>
</dbReference>
<dbReference type="PROSITE" id="PS50835">
    <property type="entry name" value="IG_LIKE"/>
    <property type="match status" value="5"/>
</dbReference>
<feature type="domain" description="Ig-like" evidence="7">
    <location>
        <begin position="503"/>
        <end position="602"/>
    </location>
</feature>
<dbReference type="GO" id="GO:0098609">
    <property type="term" value="P:cell-cell adhesion"/>
    <property type="evidence" value="ECO:0007669"/>
    <property type="project" value="TreeGrafter"/>
</dbReference>
<sequence>MKNAQYSTYNHTVTQGEQITLHCIPDLNTNFIIWYFTPMIIMRDNHFKGLSISNRNDSSINETIMETIELAVCKPNVTCKEQIHLIDIQVHSNGILTIINVQSYHSGNYQCAMLAGVNTVTMNRYLIVQTPPAKPSITVNIQMTDEKLYELSKESNKEPYFIEGEYLNLLCQSEKGLPSPQIFWSFLPIQNTTITSMKLETLHDINFNIKDSLKTIENTRSSVYFPTNTPYGNTSSHFRLKVSRSHDGMQIICKAVNRIGASISEPYKISVRYAPVILQFSNEPWIVLYEEPSTIVCHAIGNPTPSIYWIDQHGQIISKTEQLNSAVFNKILIKDELGKFTKDNWTINVTCTAENIMGSIEKSLRIEFYFAPIIKTTGVVYTRHSESVRLSCDAISNPPPMNVFWYRKSNKITSNLMKSKHVNHNDLFRTMNSVTKYSSNYNRSKDRLHWLSPMLQINSVTIDDAGIYVCAAENTIKLKNNEPFVYRRESETQLLVYYSPGKPTIQKTSNPQTDENITVILQCNMNARLPGLPIPSIEWLWSSNSCKTKSSDLITPIPFKPKFSNNKDQLLINLTDTFVDGFYYCLVQNDYGNAISDPVSITVQEEPQIIEQPNIDNVLNPSFNSIPTPYLRCVAHGKPAPQVNWFHDNSIIRTTSATMNSITLRTLNDIHCSWRKILTTVKCIEYETGSYTWETTSELIWGYNESLNNIQTKCQSFHIMNEGSYTCQAINNFGYEYSNPVHIILKSNPPPNKIIWYYITFQTFDRYLNSFHKNQYMKSLCQQQQQQIPHDQLTLVAMQKKNQLNDNQNNKTKTVHIELYTGNKVKSILKDYYVTMNVTYMDSLYLTNLVWKEFNPVLKFGTPETPKNIEVKEITWDKLTLSWIPGFDGGYEQTIVIQFLKVLHKDQLTTVNNLPKSVFINHVPRLPIYQQCQISGLTPNTIYTFVIYGKNYLGHGKRSKEYTITTKELIFPKLNINYNQINFIQLNFSHRNDSQLFCIKTDYLQINHRNWSTFIDTCQSSMDHNRFIISKNKEISMDYIEIDPFIIINNNNNNGGHIDSKLQLRHPVKTNPTLIQHNLDDDVDDEDDDNSKIEYAQANSDDPNPLKVMKKSKKYNYKQSLILHNLTQNDNFSNQSIHGGHNNQSSLGVKLQKDQHIAYRIWICVRNQTDICHEEKLFSENSLFNSNLSHFKSNLGWMIIVILIVSVIICIIFMILYVKRHQSTNIPNIPLIHDKDKFSIQSNHDLFVNMNKLNGSLPQSNQTILNHTLNETKMKLSTSSLTISESTPSTIIPITCDITTHNPIPLLSMNSNLHNSIVKSSTIELTPAIIEYRPTTMNLCPNSINQFNMSSTCSLIPLTTNNLYSNDSLSSIPKCIVDSSSIIIIPAKTINLQCTNEI</sequence>
<reference evidence="9" key="1">
    <citation type="journal article" date="2012" name="Nat. Genet.">
        <title>Whole-genome sequence of Schistosoma haematobium.</title>
        <authorList>
            <person name="Young N.D."/>
            <person name="Jex A.R."/>
            <person name="Li B."/>
            <person name="Liu S."/>
            <person name="Yang L."/>
            <person name="Xiong Z."/>
            <person name="Li Y."/>
            <person name="Cantacessi C."/>
            <person name="Hall R.S."/>
            <person name="Xu X."/>
            <person name="Chen F."/>
            <person name="Wu X."/>
            <person name="Zerlotini A."/>
            <person name="Oliveira G."/>
            <person name="Hofmann A."/>
            <person name="Zhang G."/>
            <person name="Fang X."/>
            <person name="Kang Y."/>
            <person name="Campbell B.E."/>
            <person name="Loukas A."/>
            <person name="Ranganathan S."/>
            <person name="Rollinson D."/>
            <person name="Rinaldi G."/>
            <person name="Brindley P.J."/>
            <person name="Yang H."/>
            <person name="Wang J."/>
            <person name="Wang J."/>
            <person name="Gasser R.B."/>
        </authorList>
    </citation>
    <scope>NUCLEOTIDE SEQUENCE [LARGE SCALE GENOMIC DNA]</scope>
</reference>
<evidence type="ECO:0000259" key="8">
    <source>
        <dbReference type="PROSITE" id="PS50853"/>
    </source>
</evidence>
<dbReference type="SUPFAM" id="SSF48726">
    <property type="entry name" value="Immunoglobulin"/>
    <property type="match status" value="6"/>
</dbReference>
<evidence type="ECO:0000256" key="3">
    <source>
        <dbReference type="ARBA" id="ARBA00023157"/>
    </source>
</evidence>
<dbReference type="GO" id="GO:0050839">
    <property type="term" value="F:cell adhesion molecule binding"/>
    <property type="evidence" value="ECO:0007669"/>
    <property type="project" value="TreeGrafter"/>
</dbReference>
<proteinExistence type="predicted"/>
<keyword evidence="4" id="KW-0325">Glycoprotein</keyword>
<dbReference type="InterPro" id="IPR051275">
    <property type="entry name" value="Cell_adhesion_signaling"/>
</dbReference>
<accession>A0A094ZE44</accession>
<dbReference type="GO" id="GO:0005911">
    <property type="term" value="C:cell-cell junction"/>
    <property type="evidence" value="ECO:0007669"/>
    <property type="project" value="TreeGrafter"/>
</dbReference>
<dbReference type="InterPro" id="IPR013106">
    <property type="entry name" value="Ig_V-set"/>
</dbReference>
<feature type="domain" description="Ig-like" evidence="7">
    <location>
        <begin position="607"/>
        <end position="732"/>
    </location>
</feature>
<feature type="domain" description="Ig-like" evidence="7">
    <location>
        <begin position="372"/>
        <end position="486"/>
    </location>
</feature>
<dbReference type="InterPro" id="IPR036116">
    <property type="entry name" value="FN3_sf"/>
</dbReference>
<dbReference type="CDD" id="cd00096">
    <property type="entry name" value="Ig"/>
    <property type="match status" value="1"/>
</dbReference>
<dbReference type="PROSITE" id="PS50853">
    <property type="entry name" value="FN3"/>
    <property type="match status" value="1"/>
</dbReference>
<dbReference type="InterPro" id="IPR013783">
    <property type="entry name" value="Ig-like_fold"/>
</dbReference>